<keyword evidence="7 9" id="KW-0573">Peptidoglycan synthesis</keyword>
<feature type="domain" description="L,D-TPase catalytic" evidence="11">
    <location>
        <begin position="79"/>
        <end position="204"/>
    </location>
</feature>
<comment type="pathway">
    <text evidence="1 9">Cell wall biogenesis; peptidoglycan biosynthesis.</text>
</comment>
<evidence type="ECO:0000313" key="12">
    <source>
        <dbReference type="EMBL" id="KKD35001.1"/>
    </source>
</evidence>
<dbReference type="PATRIC" id="fig|1637645.4.peg.4439"/>
<dbReference type="OrthoDB" id="9787225at2"/>
<dbReference type="InterPro" id="IPR038063">
    <property type="entry name" value="Transpep_catalytic_dom"/>
</dbReference>
<feature type="active site" description="Proton donor/acceptor" evidence="9">
    <location>
        <position position="164"/>
    </location>
</feature>
<dbReference type="GO" id="GO:0005576">
    <property type="term" value="C:extracellular region"/>
    <property type="evidence" value="ECO:0007669"/>
    <property type="project" value="TreeGrafter"/>
</dbReference>
<feature type="chain" id="PRO_5002497545" evidence="10">
    <location>
        <begin position="35"/>
        <end position="205"/>
    </location>
</feature>
<comment type="caution">
    <text evidence="12">The sequence shown here is derived from an EMBL/GenBank/DDBJ whole genome shotgun (WGS) entry which is preliminary data.</text>
</comment>
<dbReference type="CDD" id="cd16913">
    <property type="entry name" value="YkuD_like"/>
    <property type="match status" value="1"/>
</dbReference>
<proteinExistence type="inferred from homology"/>
<evidence type="ECO:0000256" key="6">
    <source>
        <dbReference type="ARBA" id="ARBA00022960"/>
    </source>
</evidence>
<dbReference type="GO" id="GO:0071555">
    <property type="term" value="P:cell wall organization"/>
    <property type="evidence" value="ECO:0007669"/>
    <property type="project" value="UniProtKB-UniRule"/>
</dbReference>
<gene>
    <name evidence="12" type="ORF">WN50_27725</name>
</gene>
<organism evidence="12 13">
    <name type="scientific">Limnoraphis robusta CS-951</name>
    <dbReference type="NCBI Taxonomy" id="1637645"/>
    <lineage>
        <taxon>Bacteria</taxon>
        <taxon>Bacillati</taxon>
        <taxon>Cyanobacteriota</taxon>
        <taxon>Cyanophyceae</taxon>
        <taxon>Oscillatoriophycideae</taxon>
        <taxon>Oscillatoriales</taxon>
        <taxon>Sirenicapillariaceae</taxon>
        <taxon>Limnoraphis</taxon>
    </lineage>
</organism>
<evidence type="ECO:0000256" key="5">
    <source>
        <dbReference type="ARBA" id="ARBA00022801"/>
    </source>
</evidence>
<reference evidence="12 13" key="1">
    <citation type="submission" date="2015-06" db="EMBL/GenBank/DDBJ databases">
        <title>Draft genome assembly of filamentous brackish cyanobacterium Limnoraphis robusta strain CS-951.</title>
        <authorList>
            <person name="Willis A."/>
            <person name="Parks M."/>
            <person name="Burford M.A."/>
        </authorList>
    </citation>
    <scope>NUCLEOTIDE SEQUENCE [LARGE SCALE GENOMIC DNA]</scope>
    <source>
        <strain evidence="12 13">CS-951</strain>
    </source>
</reference>
<comment type="similarity">
    <text evidence="2">Belongs to the YkuD family.</text>
</comment>
<evidence type="ECO:0000256" key="3">
    <source>
        <dbReference type="ARBA" id="ARBA00022676"/>
    </source>
</evidence>
<keyword evidence="4" id="KW-0808">Transferase</keyword>
<dbReference type="PANTHER" id="PTHR30582:SF24">
    <property type="entry name" value="L,D-TRANSPEPTIDASE ERFK_SRFK-RELATED"/>
    <property type="match status" value="1"/>
</dbReference>
<dbReference type="GO" id="GO:0071972">
    <property type="term" value="F:peptidoglycan L,D-transpeptidase activity"/>
    <property type="evidence" value="ECO:0007669"/>
    <property type="project" value="TreeGrafter"/>
</dbReference>
<dbReference type="RefSeq" id="WP_046281845.1">
    <property type="nucleotide sequence ID" value="NZ_LATL02000225.1"/>
</dbReference>
<evidence type="ECO:0000259" key="11">
    <source>
        <dbReference type="PROSITE" id="PS52029"/>
    </source>
</evidence>
<dbReference type="AlphaFoldDB" id="A0A0F5Y7S9"/>
<dbReference type="GO" id="GO:0008360">
    <property type="term" value="P:regulation of cell shape"/>
    <property type="evidence" value="ECO:0007669"/>
    <property type="project" value="UniProtKB-UniRule"/>
</dbReference>
<dbReference type="Pfam" id="PF03734">
    <property type="entry name" value="YkuD"/>
    <property type="match status" value="1"/>
</dbReference>
<feature type="signal peptide" evidence="10">
    <location>
        <begin position="1"/>
        <end position="34"/>
    </location>
</feature>
<protein>
    <submittedName>
        <fullName evidence="12">ErfK/YbiS/YcfS/YnhG family protein</fullName>
    </submittedName>
</protein>
<sequence>MVFKVNNQNRFQRFIRVGLSALMVSVIVQSGVSASTPNNTKVAQGTSARTSVIPSQLLNPILPGLDDPSIFLPSGKPKMRLVLRLGQRRVFVYRNDQQVASYPVAVGKAGWETPTGQFKVIQMVENPVWQNPWTGEVRPPGPDSALGLRWIGFWTDGKDTIGFHGTPTINSIGQAASHGCVRMRNEDVVALFNQVEMGTLVVVEP</sequence>
<keyword evidence="6 9" id="KW-0133">Cell shape</keyword>
<dbReference type="PROSITE" id="PS52029">
    <property type="entry name" value="LD_TPASE"/>
    <property type="match status" value="1"/>
</dbReference>
<feature type="active site" description="Nucleophile" evidence="9">
    <location>
        <position position="180"/>
    </location>
</feature>
<keyword evidence="5" id="KW-0378">Hydrolase</keyword>
<name>A0A0F5Y7S9_9CYAN</name>
<evidence type="ECO:0000256" key="4">
    <source>
        <dbReference type="ARBA" id="ARBA00022679"/>
    </source>
</evidence>
<keyword evidence="8 9" id="KW-0961">Cell wall biogenesis/degradation</keyword>
<dbReference type="PANTHER" id="PTHR30582">
    <property type="entry name" value="L,D-TRANSPEPTIDASE"/>
    <property type="match status" value="1"/>
</dbReference>
<dbReference type="UniPathway" id="UPA00219"/>
<evidence type="ECO:0000256" key="2">
    <source>
        <dbReference type="ARBA" id="ARBA00005992"/>
    </source>
</evidence>
<dbReference type="EMBL" id="LATL02000225">
    <property type="protein sequence ID" value="KKD35001.1"/>
    <property type="molecule type" value="Genomic_DNA"/>
</dbReference>
<dbReference type="InterPro" id="IPR005490">
    <property type="entry name" value="LD_TPept_cat_dom"/>
</dbReference>
<accession>A0A0F5Y7S9</accession>
<dbReference type="SUPFAM" id="SSF141523">
    <property type="entry name" value="L,D-transpeptidase catalytic domain-like"/>
    <property type="match status" value="1"/>
</dbReference>
<dbReference type="Proteomes" id="UP000033607">
    <property type="component" value="Unassembled WGS sequence"/>
</dbReference>
<evidence type="ECO:0000256" key="1">
    <source>
        <dbReference type="ARBA" id="ARBA00004752"/>
    </source>
</evidence>
<dbReference type="GO" id="GO:0018104">
    <property type="term" value="P:peptidoglycan-protein cross-linking"/>
    <property type="evidence" value="ECO:0007669"/>
    <property type="project" value="TreeGrafter"/>
</dbReference>
<keyword evidence="3" id="KW-0328">Glycosyltransferase</keyword>
<dbReference type="GO" id="GO:0016757">
    <property type="term" value="F:glycosyltransferase activity"/>
    <property type="evidence" value="ECO:0007669"/>
    <property type="project" value="UniProtKB-KW"/>
</dbReference>
<dbReference type="InterPro" id="IPR050979">
    <property type="entry name" value="LD-transpeptidase"/>
</dbReference>
<evidence type="ECO:0000313" key="13">
    <source>
        <dbReference type="Proteomes" id="UP000033607"/>
    </source>
</evidence>
<evidence type="ECO:0000256" key="10">
    <source>
        <dbReference type="SAM" id="SignalP"/>
    </source>
</evidence>
<evidence type="ECO:0000256" key="8">
    <source>
        <dbReference type="ARBA" id="ARBA00023316"/>
    </source>
</evidence>
<dbReference type="Gene3D" id="2.40.440.10">
    <property type="entry name" value="L,D-transpeptidase catalytic domain-like"/>
    <property type="match status" value="1"/>
</dbReference>
<keyword evidence="10" id="KW-0732">Signal</keyword>
<evidence type="ECO:0000256" key="7">
    <source>
        <dbReference type="ARBA" id="ARBA00022984"/>
    </source>
</evidence>
<evidence type="ECO:0000256" key="9">
    <source>
        <dbReference type="PROSITE-ProRule" id="PRU01373"/>
    </source>
</evidence>